<evidence type="ECO:0000256" key="2">
    <source>
        <dbReference type="ARBA" id="ARBA00006850"/>
    </source>
</evidence>
<name>A0A0L0SAN5_ALLM3</name>
<dbReference type="CDD" id="cd01730">
    <property type="entry name" value="LSm3"/>
    <property type="match status" value="1"/>
</dbReference>
<reference evidence="11 12" key="1">
    <citation type="submission" date="2009-11" db="EMBL/GenBank/DDBJ databases">
        <title>Annotation of Allomyces macrogynus ATCC 38327.</title>
        <authorList>
            <consortium name="The Broad Institute Genome Sequencing Platform"/>
            <person name="Russ C."/>
            <person name="Cuomo C."/>
            <person name="Burger G."/>
            <person name="Gray M.W."/>
            <person name="Holland P.W.H."/>
            <person name="King N."/>
            <person name="Lang F.B.F."/>
            <person name="Roger A.J."/>
            <person name="Ruiz-Trillo I."/>
            <person name="Young S.K."/>
            <person name="Zeng Q."/>
            <person name="Gargeya S."/>
            <person name="Fitzgerald M."/>
            <person name="Haas B."/>
            <person name="Abouelleil A."/>
            <person name="Alvarado L."/>
            <person name="Arachchi H.M."/>
            <person name="Berlin A."/>
            <person name="Chapman S.B."/>
            <person name="Gearin G."/>
            <person name="Goldberg J."/>
            <person name="Griggs A."/>
            <person name="Gujja S."/>
            <person name="Hansen M."/>
            <person name="Heiman D."/>
            <person name="Howarth C."/>
            <person name="Larimer J."/>
            <person name="Lui A."/>
            <person name="MacDonald P.J.P."/>
            <person name="McCowen C."/>
            <person name="Montmayeur A."/>
            <person name="Murphy C."/>
            <person name="Neiman D."/>
            <person name="Pearson M."/>
            <person name="Priest M."/>
            <person name="Roberts A."/>
            <person name="Saif S."/>
            <person name="Shea T."/>
            <person name="Sisk P."/>
            <person name="Stolte C."/>
            <person name="Sykes S."/>
            <person name="Wortman J."/>
            <person name="Nusbaum C."/>
            <person name="Birren B."/>
        </authorList>
    </citation>
    <scope>NUCLEOTIDE SEQUENCE [LARGE SCALE GENOMIC DNA]</scope>
    <source>
        <strain evidence="11 12">ATCC 38327</strain>
    </source>
</reference>
<evidence type="ECO:0000256" key="9">
    <source>
        <dbReference type="RuleBase" id="RU365046"/>
    </source>
</evidence>
<dbReference type="PANTHER" id="PTHR13110">
    <property type="entry name" value="U6 SNRNA-ASSOCIATED SM-LIKE PROTEIN LSM3"/>
    <property type="match status" value="1"/>
</dbReference>
<protein>
    <recommendedName>
        <fullName evidence="9">LSM complex subunit LSM3</fullName>
    </recommendedName>
</protein>
<dbReference type="OrthoDB" id="29543at2759"/>
<dbReference type="GO" id="GO:1990726">
    <property type="term" value="C:Lsm1-7-Pat1 complex"/>
    <property type="evidence" value="ECO:0007669"/>
    <property type="project" value="EnsemblFungi"/>
</dbReference>
<evidence type="ECO:0000256" key="3">
    <source>
        <dbReference type="ARBA" id="ARBA00022664"/>
    </source>
</evidence>
<keyword evidence="5 9" id="KW-0694">RNA-binding</keyword>
<sequence>MAESSVARPFDLIKLNLDEMVQVKLRGNRELVGKLHAYDQHMNMVLGNVTESVTVIDVDLLNHQATGANVVKRNIEMLFVRGDGVILVSPCAHPHDG</sequence>
<dbReference type="OMA" id="FDSHCNI"/>
<evidence type="ECO:0000313" key="11">
    <source>
        <dbReference type="EMBL" id="KNE59454.1"/>
    </source>
</evidence>
<comment type="function">
    <text evidence="9">Binds specifically to the 3'-terminal U-tract of U6 snRNA.</text>
</comment>
<keyword evidence="4 9" id="KW-0747">Spliceosome</keyword>
<dbReference type="GO" id="GO:0008266">
    <property type="term" value="F:poly(U) RNA binding"/>
    <property type="evidence" value="ECO:0007669"/>
    <property type="project" value="EnsemblFungi"/>
</dbReference>
<gene>
    <name evidence="9" type="primary">LSM3</name>
    <name evidence="11" type="ORF">AMAG_03732</name>
</gene>
<dbReference type="Pfam" id="PF01423">
    <property type="entry name" value="LSM"/>
    <property type="match status" value="1"/>
</dbReference>
<evidence type="ECO:0000256" key="6">
    <source>
        <dbReference type="ARBA" id="ARBA00023187"/>
    </source>
</evidence>
<dbReference type="Gene3D" id="2.30.30.100">
    <property type="match status" value="1"/>
</dbReference>
<keyword evidence="12" id="KW-1185">Reference proteome</keyword>
<dbReference type="GO" id="GO:0005682">
    <property type="term" value="C:U5 snRNP"/>
    <property type="evidence" value="ECO:0007669"/>
    <property type="project" value="EnsemblFungi"/>
</dbReference>
<dbReference type="VEuPathDB" id="FungiDB:AMAG_03732"/>
<dbReference type="eggNOG" id="KOG3460">
    <property type="taxonomic scope" value="Eukaryota"/>
</dbReference>
<proteinExistence type="inferred from homology"/>
<evidence type="ECO:0000259" key="10">
    <source>
        <dbReference type="PROSITE" id="PS52002"/>
    </source>
</evidence>
<dbReference type="GO" id="GO:0140445">
    <property type="term" value="C:chromosome, telomeric repeat region"/>
    <property type="evidence" value="ECO:0007669"/>
    <property type="project" value="EnsemblFungi"/>
</dbReference>
<accession>A0A0L0SAN5</accession>
<dbReference type="InterPro" id="IPR034105">
    <property type="entry name" value="Lsm3"/>
</dbReference>
<keyword evidence="7 9" id="KW-0539">Nucleus</keyword>
<comment type="similarity">
    <text evidence="2 9">Belongs to the snRNP Sm proteins family.</text>
</comment>
<dbReference type="GO" id="GO:0005681">
    <property type="term" value="C:spliceosomal complex"/>
    <property type="evidence" value="ECO:0007669"/>
    <property type="project" value="UniProtKB-KW"/>
</dbReference>
<organism evidence="11 12">
    <name type="scientific">Allomyces macrogynus (strain ATCC 38327)</name>
    <name type="common">Allomyces javanicus var. macrogynus</name>
    <dbReference type="NCBI Taxonomy" id="578462"/>
    <lineage>
        <taxon>Eukaryota</taxon>
        <taxon>Fungi</taxon>
        <taxon>Fungi incertae sedis</taxon>
        <taxon>Blastocladiomycota</taxon>
        <taxon>Blastocladiomycetes</taxon>
        <taxon>Blastocladiales</taxon>
        <taxon>Blastocladiaceae</taxon>
        <taxon>Allomyces</taxon>
    </lineage>
</organism>
<evidence type="ECO:0000256" key="7">
    <source>
        <dbReference type="ARBA" id="ARBA00023242"/>
    </source>
</evidence>
<dbReference type="InterPro" id="IPR001163">
    <property type="entry name" value="Sm_dom_euk/arc"/>
</dbReference>
<keyword evidence="3 9" id="KW-0507">mRNA processing</keyword>
<dbReference type="GO" id="GO:0070034">
    <property type="term" value="F:telomerase RNA binding"/>
    <property type="evidence" value="ECO:0007669"/>
    <property type="project" value="EnsemblFungi"/>
</dbReference>
<dbReference type="GO" id="GO:0000932">
    <property type="term" value="C:P-body"/>
    <property type="evidence" value="ECO:0007669"/>
    <property type="project" value="EnsemblFungi"/>
</dbReference>
<dbReference type="AlphaFoldDB" id="A0A0L0SAN5"/>
<dbReference type="SUPFAM" id="SSF50182">
    <property type="entry name" value="Sm-like ribonucleoproteins"/>
    <property type="match status" value="1"/>
</dbReference>
<dbReference type="GO" id="GO:0005730">
    <property type="term" value="C:nucleolus"/>
    <property type="evidence" value="ECO:0007669"/>
    <property type="project" value="EnsemblFungi"/>
</dbReference>
<evidence type="ECO:0000313" key="12">
    <source>
        <dbReference type="Proteomes" id="UP000054350"/>
    </source>
</evidence>
<dbReference type="GO" id="GO:0000290">
    <property type="term" value="P:deadenylation-dependent decapping of nuclear-transcribed mRNA"/>
    <property type="evidence" value="ECO:0007669"/>
    <property type="project" value="EnsemblFungi"/>
</dbReference>
<dbReference type="GO" id="GO:0000398">
    <property type="term" value="P:mRNA splicing, via spliceosome"/>
    <property type="evidence" value="ECO:0007669"/>
    <property type="project" value="UniProtKB-UniRule"/>
</dbReference>
<comment type="subcellular location">
    <subcellularLocation>
        <location evidence="1 9">Nucleus</location>
    </subcellularLocation>
</comment>
<reference evidence="12" key="2">
    <citation type="submission" date="2009-11" db="EMBL/GenBank/DDBJ databases">
        <title>The Genome Sequence of Allomyces macrogynus strain ATCC 38327.</title>
        <authorList>
            <consortium name="The Broad Institute Genome Sequencing Platform"/>
            <person name="Russ C."/>
            <person name="Cuomo C."/>
            <person name="Shea T."/>
            <person name="Young S.K."/>
            <person name="Zeng Q."/>
            <person name="Koehrsen M."/>
            <person name="Haas B."/>
            <person name="Borodovsky M."/>
            <person name="Guigo R."/>
            <person name="Alvarado L."/>
            <person name="Berlin A."/>
            <person name="Borenstein D."/>
            <person name="Chen Z."/>
            <person name="Engels R."/>
            <person name="Freedman E."/>
            <person name="Gellesch M."/>
            <person name="Goldberg J."/>
            <person name="Griggs A."/>
            <person name="Gujja S."/>
            <person name="Heiman D."/>
            <person name="Hepburn T."/>
            <person name="Howarth C."/>
            <person name="Jen D."/>
            <person name="Larson L."/>
            <person name="Lewis B."/>
            <person name="Mehta T."/>
            <person name="Park D."/>
            <person name="Pearson M."/>
            <person name="Roberts A."/>
            <person name="Saif S."/>
            <person name="Shenoy N."/>
            <person name="Sisk P."/>
            <person name="Stolte C."/>
            <person name="Sykes S."/>
            <person name="Walk T."/>
            <person name="White J."/>
            <person name="Yandava C."/>
            <person name="Burger G."/>
            <person name="Gray M.W."/>
            <person name="Holland P.W.H."/>
            <person name="King N."/>
            <person name="Lang F.B.F."/>
            <person name="Roger A.J."/>
            <person name="Ruiz-Trillo I."/>
            <person name="Lander E."/>
            <person name="Nusbaum C."/>
        </authorList>
    </citation>
    <scope>NUCLEOTIDE SEQUENCE [LARGE SCALE GENOMIC DNA]</scope>
    <source>
        <strain evidence="12">ATCC 38327</strain>
    </source>
</reference>
<evidence type="ECO:0000256" key="8">
    <source>
        <dbReference type="ARBA" id="ARBA00023274"/>
    </source>
</evidence>
<dbReference type="Proteomes" id="UP000054350">
    <property type="component" value="Unassembled WGS sequence"/>
</dbReference>
<dbReference type="GO" id="GO:0046540">
    <property type="term" value="C:U4/U6 x U5 tri-snRNP complex"/>
    <property type="evidence" value="ECO:0007669"/>
    <property type="project" value="UniProtKB-UniRule"/>
</dbReference>
<evidence type="ECO:0000256" key="4">
    <source>
        <dbReference type="ARBA" id="ARBA00022728"/>
    </source>
</evidence>
<keyword evidence="8 9" id="KW-0687">Ribonucleoprotein</keyword>
<comment type="subunit">
    <text evidence="9">LSm subunits form a heteromer with a doughnut shape.</text>
</comment>
<dbReference type="SMART" id="SM00651">
    <property type="entry name" value="Sm"/>
    <property type="match status" value="1"/>
</dbReference>
<dbReference type="GO" id="GO:0030620">
    <property type="term" value="F:U2 snRNA binding"/>
    <property type="evidence" value="ECO:0007669"/>
    <property type="project" value="EnsemblFungi"/>
</dbReference>
<feature type="domain" description="Sm" evidence="10">
    <location>
        <begin position="8"/>
        <end position="94"/>
    </location>
</feature>
<evidence type="ECO:0000256" key="1">
    <source>
        <dbReference type="ARBA" id="ARBA00004123"/>
    </source>
</evidence>
<dbReference type="InterPro" id="IPR040002">
    <property type="entry name" value="Sm-like_LSM3"/>
</dbReference>
<dbReference type="GO" id="GO:0008033">
    <property type="term" value="P:tRNA processing"/>
    <property type="evidence" value="ECO:0007669"/>
    <property type="project" value="EnsemblFungi"/>
</dbReference>
<dbReference type="GO" id="GO:0005688">
    <property type="term" value="C:U6 snRNP"/>
    <property type="evidence" value="ECO:0007669"/>
    <property type="project" value="UniProtKB-UniRule"/>
</dbReference>
<evidence type="ECO:0000256" key="5">
    <source>
        <dbReference type="ARBA" id="ARBA00022884"/>
    </source>
</evidence>
<dbReference type="GO" id="GO:0005732">
    <property type="term" value="C:sno(s)RNA-containing ribonucleoprotein complex"/>
    <property type="evidence" value="ECO:0007669"/>
    <property type="project" value="EnsemblFungi"/>
</dbReference>
<dbReference type="InterPro" id="IPR010920">
    <property type="entry name" value="LSM_dom_sf"/>
</dbReference>
<dbReference type="GO" id="GO:0003682">
    <property type="term" value="F:chromatin binding"/>
    <property type="evidence" value="ECO:0007669"/>
    <property type="project" value="EnsemblFungi"/>
</dbReference>
<keyword evidence="6 9" id="KW-0508">mRNA splicing</keyword>
<dbReference type="GO" id="GO:0006364">
    <property type="term" value="P:rRNA processing"/>
    <property type="evidence" value="ECO:0007669"/>
    <property type="project" value="EnsemblFungi"/>
</dbReference>
<dbReference type="PROSITE" id="PS52002">
    <property type="entry name" value="SM"/>
    <property type="match status" value="1"/>
</dbReference>
<dbReference type="InterPro" id="IPR047575">
    <property type="entry name" value="Sm"/>
</dbReference>
<dbReference type="STRING" id="578462.A0A0L0SAN5"/>
<dbReference type="EMBL" id="GG745334">
    <property type="protein sequence ID" value="KNE59454.1"/>
    <property type="molecule type" value="Genomic_DNA"/>
</dbReference>